<comment type="caution">
    <text evidence="1">The sequence shown here is derived from an EMBL/GenBank/DDBJ whole genome shotgun (WGS) entry which is preliminary data.</text>
</comment>
<keyword evidence="2" id="KW-1185">Reference proteome</keyword>
<proteinExistence type="predicted"/>
<reference evidence="1" key="1">
    <citation type="submission" date="2023-03" db="EMBL/GenBank/DDBJ databases">
        <title>Massive genome expansion in bonnet fungi (Mycena s.s.) driven by repeated elements and novel gene families across ecological guilds.</title>
        <authorList>
            <consortium name="Lawrence Berkeley National Laboratory"/>
            <person name="Harder C.B."/>
            <person name="Miyauchi S."/>
            <person name="Viragh M."/>
            <person name="Kuo A."/>
            <person name="Thoen E."/>
            <person name="Andreopoulos B."/>
            <person name="Lu D."/>
            <person name="Skrede I."/>
            <person name="Drula E."/>
            <person name="Henrissat B."/>
            <person name="Morin E."/>
            <person name="Kohler A."/>
            <person name="Barry K."/>
            <person name="LaButti K."/>
            <person name="Morin E."/>
            <person name="Salamov A."/>
            <person name="Lipzen A."/>
            <person name="Mereny Z."/>
            <person name="Hegedus B."/>
            <person name="Baldrian P."/>
            <person name="Stursova M."/>
            <person name="Weitz H."/>
            <person name="Taylor A."/>
            <person name="Grigoriev I.V."/>
            <person name="Nagy L.G."/>
            <person name="Martin F."/>
            <person name="Kauserud H."/>
        </authorList>
    </citation>
    <scope>NUCLEOTIDE SEQUENCE</scope>
    <source>
        <strain evidence="1">9284</strain>
    </source>
</reference>
<accession>A0AAD7CKV6</accession>
<evidence type="ECO:0000313" key="2">
    <source>
        <dbReference type="Proteomes" id="UP001221142"/>
    </source>
</evidence>
<name>A0AAD7CKV6_9AGAR</name>
<dbReference type="Proteomes" id="UP001221142">
    <property type="component" value="Unassembled WGS sequence"/>
</dbReference>
<sequence>MPPHLPDEIILEILSPVLHVSDELFSDTSHTSPFSNNIQSSSPYLLVCKQWLRVATPLLYGVVPLRSTAQATALAATLKAVPELGRFIKKLRVEGGYGACMHTILKSSPNIRDLCLSFAIWSSDNTSGLCKGLPLIDPRRLIIVDHLDVRNNKHLDALEETRTLGYPYGLSVSGHNSWMQRALDLSEVLPESQVHTIVLSGDFCRRSDIPTFIVALCNIPALRLLQFKRPFWRWSSDHLLAQIDLNPRLKLLAQYTVEETATGPEITLSSNPHFIPMQFASERTREIVWKRVIFFALSMEKLRSPSVCWEQYPSPLPITTVSKYFHRLALPYLYECIPLTRDNSGKFSRALQARPYLGSFIRRVFTFEGYRNLPLDDDAINAILDISQHAHNLVVFAPHLSRGLCANSLPIEALVLLATNSGHSLQHLSLETQSQGSISASLLECFTALRVLEWRSWIEVTGVLWHPDSFKSLHTLHIHSGGTMICRLLTDARLPRLCILKLTLWISETNKPALVEFLRLHGPKVLRLTILPRSAPSENIPVLDFCPNLSEVEIMEISTIFEFQVANDKPLNVFQSCNLGALISNAPHRSLTKIVAKYLPERKDMASEMSFNPEMFPVLREIQINSLGWPITVREISKSLVVPMAEALLRYNIKITNGEGRSWTPRLKTARAATRVIDGVEDKRQLTGAVQWAFQCRS</sequence>
<organism evidence="1 2">
    <name type="scientific">Roridomyces roridus</name>
    <dbReference type="NCBI Taxonomy" id="1738132"/>
    <lineage>
        <taxon>Eukaryota</taxon>
        <taxon>Fungi</taxon>
        <taxon>Dikarya</taxon>
        <taxon>Basidiomycota</taxon>
        <taxon>Agaricomycotina</taxon>
        <taxon>Agaricomycetes</taxon>
        <taxon>Agaricomycetidae</taxon>
        <taxon>Agaricales</taxon>
        <taxon>Marasmiineae</taxon>
        <taxon>Mycenaceae</taxon>
        <taxon>Roridomyces</taxon>
    </lineage>
</organism>
<protein>
    <submittedName>
        <fullName evidence="1">Uncharacterized protein</fullName>
    </submittedName>
</protein>
<dbReference type="AlphaFoldDB" id="A0AAD7CKV6"/>
<gene>
    <name evidence="1" type="ORF">FB45DRAFT_1078789</name>
</gene>
<dbReference type="EMBL" id="JARKIF010000001">
    <property type="protein sequence ID" value="KAJ7651215.1"/>
    <property type="molecule type" value="Genomic_DNA"/>
</dbReference>
<evidence type="ECO:0000313" key="1">
    <source>
        <dbReference type="EMBL" id="KAJ7651215.1"/>
    </source>
</evidence>